<accession>A0A0F9AEH0</accession>
<comment type="caution">
    <text evidence="1">The sequence shown here is derived from an EMBL/GenBank/DDBJ whole genome shotgun (WGS) entry which is preliminary data.</text>
</comment>
<gene>
    <name evidence="1" type="ORF">LCGC14_2922210</name>
</gene>
<evidence type="ECO:0000313" key="1">
    <source>
        <dbReference type="EMBL" id="KKK70616.1"/>
    </source>
</evidence>
<dbReference type="EMBL" id="LAZR01058107">
    <property type="protein sequence ID" value="KKK70616.1"/>
    <property type="molecule type" value="Genomic_DNA"/>
</dbReference>
<organism evidence="1">
    <name type="scientific">marine sediment metagenome</name>
    <dbReference type="NCBI Taxonomy" id="412755"/>
    <lineage>
        <taxon>unclassified sequences</taxon>
        <taxon>metagenomes</taxon>
        <taxon>ecological metagenomes</taxon>
    </lineage>
</organism>
<dbReference type="AlphaFoldDB" id="A0A0F9AEH0"/>
<feature type="non-terminal residue" evidence="1">
    <location>
        <position position="1"/>
    </location>
</feature>
<proteinExistence type="predicted"/>
<protein>
    <submittedName>
        <fullName evidence="1">Uncharacterized protein</fullName>
    </submittedName>
</protein>
<reference evidence="1" key="1">
    <citation type="journal article" date="2015" name="Nature">
        <title>Complex archaea that bridge the gap between prokaryotes and eukaryotes.</title>
        <authorList>
            <person name="Spang A."/>
            <person name="Saw J.H."/>
            <person name="Jorgensen S.L."/>
            <person name="Zaremba-Niedzwiedzka K."/>
            <person name="Martijn J."/>
            <person name="Lind A.E."/>
            <person name="van Eijk R."/>
            <person name="Schleper C."/>
            <person name="Guy L."/>
            <person name="Ettema T.J."/>
        </authorList>
    </citation>
    <scope>NUCLEOTIDE SEQUENCE</scope>
</reference>
<name>A0A0F9AEH0_9ZZZZ</name>
<sequence>DLYTALLQIEGGTGVSIGDFASEVPAGVVGSKSAFDRLLEATDTGTASAPDVVGTANAWMNYYELQVRNGLMPMEQAIAERDRKFEELNAVIDTEIAQGTFDQNAAIYTNQAQSQFDANQLRQQEEFGRRSQSMVQDFLPNFMPGLTGANIPGVTGTMPVPQVNADQLYGLGALAGAGPTPPTPIPSPQITPFDPSQLPQVPNYTPPPLPDILGLLGIG</sequence>